<dbReference type="GO" id="GO:0031241">
    <property type="term" value="C:periplasmic side of cell outer membrane"/>
    <property type="evidence" value="ECO:0007669"/>
    <property type="project" value="TreeGrafter"/>
</dbReference>
<evidence type="ECO:0000256" key="1">
    <source>
        <dbReference type="NCBIfam" id="TIGR02722"/>
    </source>
</evidence>
<dbReference type="GO" id="GO:0030234">
    <property type="term" value="F:enzyme regulator activity"/>
    <property type="evidence" value="ECO:0007669"/>
    <property type="project" value="TreeGrafter"/>
</dbReference>
<dbReference type="InterPro" id="IPR014094">
    <property type="entry name" value="LpoB"/>
</dbReference>
<dbReference type="PANTHER" id="PTHR40593:SF1">
    <property type="entry name" value="PENICILLIN-BINDING PROTEIN ACTIVATOR LPOB"/>
    <property type="match status" value="1"/>
</dbReference>
<dbReference type="Gene3D" id="3.40.50.10610">
    <property type="entry name" value="ABC-type transport auxiliary lipoprotein component"/>
    <property type="match status" value="1"/>
</dbReference>
<dbReference type="NCBIfam" id="TIGR02722">
    <property type="entry name" value="lp"/>
    <property type="match status" value="1"/>
</dbReference>
<protein>
    <recommendedName>
        <fullName evidence="1">Penicillin-binding protein activator LpoB</fullName>
    </recommendedName>
</protein>
<keyword evidence="3" id="KW-0449">Lipoprotein</keyword>
<dbReference type="Pfam" id="PF13036">
    <property type="entry name" value="LpoB"/>
    <property type="match status" value="1"/>
</dbReference>
<comment type="caution">
    <text evidence="3">The sequence shown here is derived from an EMBL/GenBank/DDBJ whole genome shotgun (WGS) entry which is preliminary data.</text>
</comment>
<accession>A0A080LSX5</accession>
<keyword evidence="2" id="KW-0732">Signal</keyword>
<sequence length="206" mass="23089" precursor="true">MQGQFNSEIRLTLFASTLVLALAGCATISSPTVGGGNVSYGDSKAVETVTTDLGSTDIQMISEKMTQSLIQHPLIQDLIRKRQLLMASPVKNKTSEYFDTRLITDTILTQLQKSGVRYAIEGEDMQNQVDELRRQNQSGLYDKGKSVKMGRMQGAKYRIDGSISSIVKKNVDIKDVYYKMNLRLVEIETGIVEWSDEKDIRKSARR</sequence>
<dbReference type="GO" id="GO:0009252">
    <property type="term" value="P:peptidoglycan biosynthetic process"/>
    <property type="evidence" value="ECO:0007669"/>
    <property type="project" value="TreeGrafter"/>
</dbReference>
<feature type="signal peptide" evidence="2">
    <location>
        <begin position="1"/>
        <end position="21"/>
    </location>
</feature>
<name>A0A080LSX5_9PROT</name>
<dbReference type="AlphaFoldDB" id="A0A080LSX5"/>
<dbReference type="Proteomes" id="UP000020077">
    <property type="component" value="Unassembled WGS sequence"/>
</dbReference>
<organism evidence="3 4">
    <name type="scientific">Candidatus Accumulibacter phosphatis</name>
    <dbReference type="NCBI Taxonomy" id="327160"/>
    <lineage>
        <taxon>Bacteria</taxon>
        <taxon>Pseudomonadati</taxon>
        <taxon>Pseudomonadota</taxon>
        <taxon>Betaproteobacteria</taxon>
        <taxon>Candidatus Accumulibacter</taxon>
    </lineage>
</organism>
<evidence type="ECO:0000313" key="4">
    <source>
        <dbReference type="Proteomes" id="UP000020077"/>
    </source>
</evidence>
<proteinExistence type="predicted"/>
<dbReference type="PANTHER" id="PTHR40593">
    <property type="entry name" value="PENICILLIN-BINDING PROTEIN ACTIVATOR LPOB"/>
    <property type="match status" value="1"/>
</dbReference>
<dbReference type="EMBL" id="JDVG02000668">
    <property type="protein sequence ID" value="KFB70660.1"/>
    <property type="molecule type" value="Genomic_DNA"/>
</dbReference>
<gene>
    <name evidence="3" type="ORF">AW09_004253</name>
</gene>
<reference evidence="3 4" key="1">
    <citation type="submission" date="2014-02" db="EMBL/GenBank/DDBJ databases">
        <title>Expanding our view of genomic diversity in Candidatus Accumulibacter clades.</title>
        <authorList>
            <person name="Skennerton C.T."/>
            <person name="Barr J.J."/>
            <person name="Slater F.R."/>
            <person name="Bond P.L."/>
            <person name="Tyson G.W."/>
        </authorList>
    </citation>
    <scope>NUCLEOTIDE SEQUENCE [LARGE SCALE GENOMIC DNA]</scope>
    <source>
        <strain evidence="4">BA-91</strain>
    </source>
</reference>
<feature type="chain" id="PRO_5001750834" description="Penicillin-binding protein activator LpoB" evidence="2">
    <location>
        <begin position="22"/>
        <end position="206"/>
    </location>
</feature>
<evidence type="ECO:0000256" key="2">
    <source>
        <dbReference type="SAM" id="SignalP"/>
    </source>
</evidence>
<evidence type="ECO:0000313" key="3">
    <source>
        <dbReference type="EMBL" id="KFB70660.1"/>
    </source>
</evidence>